<comment type="caution">
    <text evidence="3">The sequence shown here is derived from an EMBL/GenBank/DDBJ whole genome shotgun (WGS) entry which is preliminary data.</text>
</comment>
<feature type="chain" id="PRO_5035190368" description="Transglutaminase-like domain-containing protein" evidence="1">
    <location>
        <begin position="21"/>
        <end position="349"/>
    </location>
</feature>
<dbReference type="PANTHER" id="PTHR35532">
    <property type="entry name" value="SIMILAR TO POLYHYDROXYALKANOATE DEPOLYMERASE"/>
    <property type="match status" value="1"/>
</dbReference>
<dbReference type="OMA" id="WNITFKA"/>
<dbReference type="PANTHER" id="PTHR35532:SF5">
    <property type="entry name" value="CARBOHYDRATE-BINDING DOMAIN-CONTAINING PROTEIN"/>
    <property type="match status" value="1"/>
</dbReference>
<evidence type="ECO:0000313" key="3">
    <source>
        <dbReference type="EMBL" id="KAG8462349.1"/>
    </source>
</evidence>
<evidence type="ECO:0000259" key="2">
    <source>
        <dbReference type="Pfam" id="PF01841"/>
    </source>
</evidence>
<protein>
    <recommendedName>
        <fullName evidence="2">Transglutaminase-like domain-containing protein</fullName>
    </recommendedName>
</protein>
<keyword evidence="1" id="KW-0732">Signal</keyword>
<evidence type="ECO:0000256" key="1">
    <source>
        <dbReference type="SAM" id="SignalP"/>
    </source>
</evidence>
<name>A0A8J5XKQ1_DIALT</name>
<keyword evidence="4" id="KW-1185">Reference proteome</keyword>
<dbReference type="SUPFAM" id="SSF54001">
    <property type="entry name" value="Cysteine proteinases"/>
    <property type="match status" value="1"/>
</dbReference>
<feature type="signal peptide" evidence="1">
    <location>
        <begin position="1"/>
        <end position="20"/>
    </location>
</feature>
<gene>
    <name evidence="3" type="ORF">KFE25_012169</name>
</gene>
<dbReference type="AlphaFoldDB" id="A0A8J5XKQ1"/>
<dbReference type="InterPro" id="IPR038765">
    <property type="entry name" value="Papain-like_cys_pep_sf"/>
</dbReference>
<accession>A0A8J5XKQ1</accession>
<sequence>MAALLIRAAALICVTTMADAHAWLRPRPLRAVGTVVGAAAGWRDELAREARAALGAAGAAAESDGARCVGFLAARMPDADRGVVSAEFLARNCALALGARARSAWAVSVPFDLFLEYVAPYACFDEPRDEWRPLLSELLAPLVAGAASSREAAERINSLLWRQWDPPIRFMPNQTRAGHPGQLSPLSVIRARNASCTGLSIMLVDALRAVGVPARVVGTPCWARAGCSHDPLAHDACGNHNWVEVWLPEGASAGAPRCAGWHFMGAAEEGGLDSAWFFPMPAQLQRPGALNVSIFAARFGPPLAPSAEARASGSAWPPAALHFPMVWAWGDRSVGADDVSMRYLEGGSA</sequence>
<dbReference type="OrthoDB" id="525602at2759"/>
<organism evidence="3 4">
    <name type="scientific">Diacronema lutheri</name>
    <name type="common">Unicellular marine alga</name>
    <name type="synonym">Monochrysis lutheri</name>
    <dbReference type="NCBI Taxonomy" id="2081491"/>
    <lineage>
        <taxon>Eukaryota</taxon>
        <taxon>Haptista</taxon>
        <taxon>Haptophyta</taxon>
        <taxon>Pavlovophyceae</taxon>
        <taxon>Pavlovales</taxon>
        <taxon>Pavlovaceae</taxon>
        <taxon>Diacronema</taxon>
    </lineage>
</organism>
<feature type="domain" description="Transglutaminase-like" evidence="2">
    <location>
        <begin position="142"/>
        <end position="249"/>
    </location>
</feature>
<proteinExistence type="predicted"/>
<dbReference type="Proteomes" id="UP000751190">
    <property type="component" value="Unassembled WGS sequence"/>
</dbReference>
<dbReference type="EMBL" id="JAGTXO010000021">
    <property type="protein sequence ID" value="KAG8462349.1"/>
    <property type="molecule type" value="Genomic_DNA"/>
</dbReference>
<dbReference type="InterPro" id="IPR002931">
    <property type="entry name" value="Transglutaminase-like"/>
</dbReference>
<evidence type="ECO:0000313" key="4">
    <source>
        <dbReference type="Proteomes" id="UP000751190"/>
    </source>
</evidence>
<dbReference type="Pfam" id="PF01841">
    <property type="entry name" value="Transglut_core"/>
    <property type="match status" value="1"/>
</dbReference>
<dbReference type="Gene3D" id="3.10.620.30">
    <property type="match status" value="1"/>
</dbReference>
<reference evidence="3" key="1">
    <citation type="submission" date="2021-05" db="EMBL/GenBank/DDBJ databases">
        <title>The genome of the haptophyte Pavlova lutheri (Diacronema luteri, Pavlovales) - a model for lipid biosynthesis in eukaryotic algae.</title>
        <authorList>
            <person name="Hulatt C.J."/>
            <person name="Posewitz M.C."/>
        </authorList>
    </citation>
    <scope>NUCLEOTIDE SEQUENCE</scope>
    <source>
        <strain evidence="3">NIVA-4/92</strain>
    </source>
</reference>